<dbReference type="AlphaFoldDB" id="A0A2S3VMG9"/>
<dbReference type="OrthoDB" id="9814037at2"/>
<keyword evidence="4" id="KW-1185">Reference proteome</keyword>
<reference evidence="4" key="1">
    <citation type="submission" date="2017-02" db="EMBL/GenBank/DDBJ databases">
        <authorList>
            <person name="Furmanczyk E.M."/>
        </authorList>
    </citation>
    <scope>NUCLEOTIDE SEQUENCE [LARGE SCALE GENOMIC DNA]</scope>
    <source>
        <strain evidence="4">AP3_22</strain>
    </source>
</reference>
<organism evidence="3 4">
    <name type="scientific">Pseudomonas laurylsulfativorans</name>
    <dbReference type="NCBI Taxonomy" id="1943631"/>
    <lineage>
        <taxon>Bacteria</taxon>
        <taxon>Pseudomonadati</taxon>
        <taxon>Pseudomonadota</taxon>
        <taxon>Gammaproteobacteria</taxon>
        <taxon>Pseudomonadales</taxon>
        <taxon>Pseudomonadaceae</taxon>
        <taxon>Pseudomonas</taxon>
    </lineage>
</organism>
<evidence type="ECO:0000313" key="3">
    <source>
        <dbReference type="EMBL" id="POF41158.1"/>
    </source>
</evidence>
<gene>
    <name evidence="3" type="ORF">B0D71_18165</name>
</gene>
<comment type="caution">
    <text evidence="3">The sequence shown here is derived from an EMBL/GenBank/DDBJ whole genome shotgun (WGS) entry which is preliminary data.</text>
</comment>
<dbReference type="RefSeq" id="WP_103396048.1">
    <property type="nucleotide sequence ID" value="NZ_MUJK01000005.1"/>
</dbReference>
<sequence>MQCPICKDIALVMTERQSIEIDYCPQCRGVWLDRGELDKIIERSQQQDAGRFLPQNSPIATPDRAPAGQTGYVQPAYNQHGGDQSYTEQRGHNSGGWRDEHHGGHQSGHQSGHQNQGGHHGQKPHHKKSFLRDIFD</sequence>
<feature type="domain" description="Transcription factor zinc-finger" evidence="2">
    <location>
        <begin position="2"/>
        <end position="43"/>
    </location>
</feature>
<feature type="region of interest" description="Disordered" evidence="1">
    <location>
        <begin position="42"/>
        <end position="136"/>
    </location>
</feature>
<evidence type="ECO:0000256" key="1">
    <source>
        <dbReference type="SAM" id="MobiDB-lite"/>
    </source>
</evidence>
<evidence type="ECO:0000259" key="2">
    <source>
        <dbReference type="Pfam" id="PF13453"/>
    </source>
</evidence>
<proteinExistence type="predicted"/>
<dbReference type="EMBL" id="MUJK01000005">
    <property type="protein sequence ID" value="POF41158.1"/>
    <property type="molecule type" value="Genomic_DNA"/>
</dbReference>
<name>A0A2S3VMG9_9PSED</name>
<evidence type="ECO:0000313" key="4">
    <source>
        <dbReference type="Proteomes" id="UP000237440"/>
    </source>
</evidence>
<feature type="compositionally biased region" description="Basic residues" evidence="1">
    <location>
        <begin position="120"/>
        <end position="129"/>
    </location>
</feature>
<feature type="compositionally biased region" description="Low complexity" evidence="1">
    <location>
        <begin position="107"/>
        <end position="117"/>
    </location>
</feature>
<feature type="compositionally biased region" description="Polar residues" evidence="1">
    <location>
        <begin position="43"/>
        <end position="59"/>
    </location>
</feature>
<dbReference type="InterPro" id="IPR027392">
    <property type="entry name" value="TF_Znf"/>
</dbReference>
<accession>A0A2S3VMG9</accession>
<dbReference type="Pfam" id="PF13453">
    <property type="entry name" value="Zn_ribbon_TFIIB"/>
    <property type="match status" value="1"/>
</dbReference>
<dbReference type="Proteomes" id="UP000237440">
    <property type="component" value="Unassembled WGS sequence"/>
</dbReference>
<protein>
    <recommendedName>
        <fullName evidence="2">Transcription factor zinc-finger domain-containing protein</fullName>
    </recommendedName>
</protein>